<dbReference type="AlphaFoldDB" id="A0AAN7V5K5"/>
<proteinExistence type="inferred from homology"/>
<dbReference type="InterPro" id="IPR033253">
    <property type="entry name" value="CFAP45"/>
</dbReference>
<dbReference type="Pfam" id="PF13868">
    <property type="entry name" value="TPH"/>
    <property type="match status" value="1"/>
</dbReference>
<comment type="caution">
    <text evidence="10">The sequence shown here is derived from an EMBL/GenBank/DDBJ whole genome shotgun (WGS) entry which is preliminary data.</text>
</comment>
<evidence type="ECO:0000256" key="5">
    <source>
        <dbReference type="ARBA" id="ARBA00023273"/>
    </source>
</evidence>
<evidence type="ECO:0000256" key="6">
    <source>
        <dbReference type="ARBA" id="ARBA00034116"/>
    </source>
</evidence>
<keyword evidence="4" id="KW-0969">Cilium</keyword>
<keyword evidence="2" id="KW-0282">Flagellum</keyword>
<evidence type="ECO:0000256" key="4">
    <source>
        <dbReference type="ARBA" id="ARBA00023069"/>
    </source>
</evidence>
<reference evidence="10 11" key="1">
    <citation type="journal article" date="2024" name="Insects">
        <title>An Improved Chromosome-Level Genome Assembly of the Firefly Pyrocoelia pectoralis.</title>
        <authorList>
            <person name="Fu X."/>
            <person name="Meyer-Rochow V.B."/>
            <person name="Ballantyne L."/>
            <person name="Zhu X."/>
        </authorList>
    </citation>
    <scope>NUCLEOTIDE SEQUENCE [LARGE SCALE GENOMIC DNA]</scope>
    <source>
        <strain evidence="10">XCY_ONT2</strain>
    </source>
</reference>
<organism evidence="10 11">
    <name type="scientific">Pyrocoelia pectoralis</name>
    <dbReference type="NCBI Taxonomy" id="417401"/>
    <lineage>
        <taxon>Eukaryota</taxon>
        <taxon>Metazoa</taxon>
        <taxon>Ecdysozoa</taxon>
        <taxon>Arthropoda</taxon>
        <taxon>Hexapoda</taxon>
        <taxon>Insecta</taxon>
        <taxon>Pterygota</taxon>
        <taxon>Neoptera</taxon>
        <taxon>Endopterygota</taxon>
        <taxon>Coleoptera</taxon>
        <taxon>Polyphaga</taxon>
        <taxon>Elateriformia</taxon>
        <taxon>Elateroidea</taxon>
        <taxon>Lampyridae</taxon>
        <taxon>Lampyrinae</taxon>
        <taxon>Pyrocoelia</taxon>
    </lineage>
</organism>
<dbReference type="InterPro" id="IPR043597">
    <property type="entry name" value="TPH_dom"/>
</dbReference>
<evidence type="ECO:0000256" key="1">
    <source>
        <dbReference type="ARBA" id="ARBA00004230"/>
    </source>
</evidence>
<feature type="domain" description="Trichohyalin-plectin-homology" evidence="9">
    <location>
        <begin position="155"/>
        <end position="492"/>
    </location>
</feature>
<feature type="coiled-coil region" evidence="8">
    <location>
        <begin position="147"/>
        <end position="224"/>
    </location>
</feature>
<evidence type="ECO:0000256" key="3">
    <source>
        <dbReference type="ARBA" id="ARBA00023054"/>
    </source>
</evidence>
<dbReference type="PANTHER" id="PTHR15504">
    <property type="entry name" value="NASOPHARYNGEAL EPITHELIUM SPECIFIC PROTEIN 1"/>
    <property type="match status" value="1"/>
</dbReference>
<sequence>MPSELLRKTRKVQFHSGEHTTAECNHKINGKYLHLKHPRASEGKEIVKIVNGNGLRELIVPSQDPLSPPAIWSSSEFDRLKAQARVWTNEDKLQLIEEAQRKKEQLAIASEKRVHQLKKAQLEQLAKPGSKLFTNETDAANKNLYVLQRAFELRQEQEDEVKKANSIILASKCLAIRKAQILEKEFMQKELNEEDRRLDDMMEQERQKALKAEEERKKKRHEINKRHVASLSQQIRENEVQRMIGMENKAEESRRINKATIAMQREAAENLRQKKLQQLNVRQELRLANDNIAQFKILQKEEERIATLRVQEFMRKKAEREAARDAELAEIQAEKNRELSRLQAAQQKAMDEQSAKDELNALRRQEEVEREWREKERKAAAKRKQQLEDMRIGRNRQIEDLRRTQALEIQKERDEFMKIDIEKHKKIKEAAMHHRKDLLKQVNQKECERIEQLKEKFKEGEALLLEKEVRELNLRSFFEKKLKRMRDNNVPEVVVRDIERQLKLA</sequence>
<comment type="similarity">
    <text evidence="6">Belongs to the CFAP45 family.</text>
</comment>
<evidence type="ECO:0000313" key="11">
    <source>
        <dbReference type="Proteomes" id="UP001329430"/>
    </source>
</evidence>
<dbReference type="EMBL" id="JAVRBK010000007">
    <property type="protein sequence ID" value="KAK5641337.1"/>
    <property type="molecule type" value="Genomic_DNA"/>
</dbReference>
<evidence type="ECO:0000256" key="2">
    <source>
        <dbReference type="ARBA" id="ARBA00022846"/>
    </source>
</evidence>
<feature type="coiled-coil region" evidence="8">
    <location>
        <begin position="436"/>
        <end position="470"/>
    </location>
</feature>
<evidence type="ECO:0000256" key="8">
    <source>
        <dbReference type="SAM" id="Coils"/>
    </source>
</evidence>
<dbReference type="PANTHER" id="PTHR15504:SF0">
    <property type="entry name" value="CILIA- AND FLAGELLA-ASSOCIATED PROTEIN 45"/>
    <property type="match status" value="1"/>
</dbReference>
<keyword evidence="3 8" id="KW-0175">Coiled coil</keyword>
<dbReference type="Proteomes" id="UP001329430">
    <property type="component" value="Chromosome 7"/>
</dbReference>
<evidence type="ECO:0000259" key="9">
    <source>
        <dbReference type="Pfam" id="PF13868"/>
    </source>
</evidence>
<evidence type="ECO:0000313" key="10">
    <source>
        <dbReference type="EMBL" id="KAK5641337.1"/>
    </source>
</evidence>
<evidence type="ECO:0000256" key="7">
    <source>
        <dbReference type="ARBA" id="ARBA00034142"/>
    </source>
</evidence>
<protein>
    <recommendedName>
        <fullName evidence="7">Cilia- and flagella-associated protein 45</fullName>
    </recommendedName>
</protein>
<feature type="coiled-coil region" evidence="8">
    <location>
        <begin position="328"/>
        <end position="385"/>
    </location>
</feature>
<comment type="subcellular location">
    <subcellularLocation>
        <location evidence="1">Cell projection</location>
        <location evidence="1">Cilium</location>
        <location evidence="1">Flagellum</location>
    </subcellularLocation>
</comment>
<accession>A0AAN7V5K5</accession>
<keyword evidence="5" id="KW-0966">Cell projection</keyword>
<keyword evidence="11" id="KW-1185">Reference proteome</keyword>
<gene>
    <name evidence="10" type="ORF">RI129_009884</name>
</gene>
<name>A0AAN7V5K5_9COLE</name>
<dbReference type="GO" id="GO:0031514">
    <property type="term" value="C:motile cilium"/>
    <property type="evidence" value="ECO:0007669"/>
    <property type="project" value="UniProtKB-SubCell"/>
</dbReference>